<feature type="domain" description="RNase T2-like C-terminal" evidence="19">
    <location>
        <begin position="315"/>
        <end position="430"/>
    </location>
</feature>
<evidence type="ECO:0000256" key="18">
    <source>
        <dbReference type="SAM" id="MobiDB-lite"/>
    </source>
</evidence>
<evidence type="ECO:0000256" key="12">
    <source>
        <dbReference type="ARBA" id="ARBA00023180"/>
    </source>
</evidence>
<keyword evidence="23" id="KW-1185">Reference proteome</keyword>
<feature type="compositionally biased region" description="Low complexity" evidence="18">
    <location>
        <begin position="297"/>
        <end position="314"/>
    </location>
</feature>
<dbReference type="GO" id="GO:0006401">
    <property type="term" value="P:RNA catabolic process"/>
    <property type="evidence" value="ECO:0007669"/>
    <property type="project" value="UniProtKB-ARBA"/>
</dbReference>
<keyword evidence="10" id="KW-0378">Hydrolase</keyword>
<sequence>MESVYDGLAGHLDELKAIADKMPSIRTASRVALSGVAAAQSVLGFMQSPVERQDVFAASATCNNPQLSCQNTTAQNDLCCFNSPGGALLLTQFWDTDPVVGPADSWTIHGLWPDNCDGTYEANCDDRRAYTNITQILQAAGKQDLVDYMNTYWQSNSGSAETFWEHEWGKHGTCISTLEPDCYTDYKPTEEVPEFFQKVVDVFKTLPTYQWLGDAGVTPSTSATYSLSQIQQALAKSHGGKTPYIGCRSGAVNEVWYFYNIRGSVQTGEFVPIDTLTKSNCPSSGIKYKLKGGSGGSPTSTTTGGGTQPTSSPGTPFAGSGFLNVVTGGSQKGCIISAGTWFTSGTCATFTAAASGDGFTLKSSKGSCGISSGVFSCGSGVPSTIFTADGNTLQASGSGDFSADSVPSGSTQVKVYTGTDHSVDVTIQWQGK</sequence>
<dbReference type="GO" id="GO:0016787">
    <property type="term" value="F:hydrolase activity"/>
    <property type="evidence" value="ECO:0007669"/>
    <property type="project" value="UniProtKB-KW"/>
</dbReference>
<feature type="region of interest" description="Disordered" evidence="18">
    <location>
        <begin position="289"/>
        <end position="314"/>
    </location>
</feature>
<keyword evidence="5" id="KW-0963">Cytoplasm</keyword>
<dbReference type="EMBL" id="LKMD01000106">
    <property type="protein sequence ID" value="PIA92288.1"/>
    <property type="molecule type" value="Genomic_DNA"/>
</dbReference>
<dbReference type="InterPro" id="IPR036430">
    <property type="entry name" value="RNase_T2-like_sf"/>
</dbReference>
<dbReference type="InterPro" id="IPR001568">
    <property type="entry name" value="RNase_T2-like"/>
</dbReference>
<evidence type="ECO:0000256" key="2">
    <source>
        <dbReference type="ARBA" id="ARBA00004496"/>
    </source>
</evidence>
<evidence type="ECO:0000256" key="13">
    <source>
        <dbReference type="ARBA" id="ARBA00023239"/>
    </source>
</evidence>
<dbReference type="PROSITE" id="PS00530">
    <property type="entry name" value="RNASE_T2_1"/>
    <property type="match status" value="1"/>
</dbReference>
<keyword evidence="13" id="KW-0456">Lyase</keyword>
<dbReference type="Proteomes" id="UP001302367">
    <property type="component" value="Chromosome 7"/>
</dbReference>
<evidence type="ECO:0000256" key="17">
    <source>
        <dbReference type="RuleBase" id="RU004328"/>
    </source>
</evidence>
<evidence type="ECO:0000256" key="3">
    <source>
        <dbReference type="ARBA" id="ARBA00007469"/>
    </source>
</evidence>
<dbReference type="PROSITE" id="PS00531">
    <property type="entry name" value="RNASE_T2_2"/>
    <property type="match status" value="1"/>
</dbReference>
<keyword evidence="8" id="KW-0732">Signal</keyword>
<dbReference type="CDD" id="cd01061">
    <property type="entry name" value="RNase_T2_euk"/>
    <property type="match status" value="1"/>
</dbReference>
<dbReference type="AlphaFoldDB" id="A0A2G5HIC3"/>
<dbReference type="Gene3D" id="3.90.730.10">
    <property type="entry name" value="Ribonuclease T2-like"/>
    <property type="match status" value="1"/>
</dbReference>
<dbReference type="InterPro" id="IPR033130">
    <property type="entry name" value="RNase_T2_His_AS_2"/>
</dbReference>
<evidence type="ECO:0000256" key="15">
    <source>
        <dbReference type="ARBA" id="ARBA00071169"/>
    </source>
</evidence>
<proteinExistence type="inferred from homology"/>
<organism evidence="20 22">
    <name type="scientific">Cercospora beticola</name>
    <name type="common">Sugarbeet leaf spot fungus</name>
    <dbReference type="NCBI Taxonomy" id="122368"/>
    <lineage>
        <taxon>Eukaryota</taxon>
        <taxon>Fungi</taxon>
        <taxon>Dikarya</taxon>
        <taxon>Ascomycota</taxon>
        <taxon>Pezizomycotina</taxon>
        <taxon>Dothideomycetes</taxon>
        <taxon>Dothideomycetidae</taxon>
        <taxon>Mycosphaerellales</taxon>
        <taxon>Mycosphaerellaceae</taxon>
        <taxon>Cercospora</taxon>
    </lineage>
</organism>
<name>A0A2G5HIC3_CERBT</name>
<evidence type="ECO:0000313" key="20">
    <source>
        <dbReference type="EMBL" id="PIA92288.1"/>
    </source>
</evidence>
<feature type="active site" evidence="16">
    <location>
        <position position="109"/>
    </location>
</feature>
<dbReference type="GO" id="GO:0005775">
    <property type="term" value="C:vacuolar lumen"/>
    <property type="evidence" value="ECO:0007669"/>
    <property type="project" value="UniProtKB-SubCell"/>
</dbReference>
<dbReference type="PANTHER" id="PTHR11240">
    <property type="entry name" value="RIBONUCLEASE T2"/>
    <property type="match status" value="1"/>
</dbReference>
<evidence type="ECO:0000256" key="9">
    <source>
        <dbReference type="ARBA" id="ARBA00022759"/>
    </source>
</evidence>
<comment type="subcellular location">
    <subcellularLocation>
        <location evidence="2">Cytoplasm</location>
    </subcellularLocation>
    <subcellularLocation>
        <location evidence="1">Vacuole lumen</location>
    </subcellularLocation>
</comment>
<dbReference type="EC" id="4.6.1.19" evidence="4"/>
<dbReference type="InterPro" id="IPR018188">
    <property type="entry name" value="RNase_T2_His_AS_1"/>
</dbReference>
<dbReference type="InterPro" id="IPR057328">
    <property type="entry name" value="RNaseT2L_C"/>
</dbReference>
<keyword evidence="9" id="KW-0255">Endonuclease</keyword>
<evidence type="ECO:0000259" key="19">
    <source>
        <dbReference type="Pfam" id="PF25488"/>
    </source>
</evidence>
<evidence type="ECO:0000256" key="7">
    <source>
        <dbReference type="ARBA" id="ARBA00022722"/>
    </source>
</evidence>
<reference evidence="20 22" key="1">
    <citation type="submission" date="2015-10" db="EMBL/GenBank/DDBJ databases">
        <title>The cercosporin biosynthetic gene cluster was horizontally transferred to several fungal lineages and shown to be expanded in Cercospora beticola based on microsynteny with recipient genomes.</title>
        <authorList>
            <person name="De Jonge R."/>
            <person name="Ebert M.K."/>
            <person name="Suttle J.C."/>
            <person name="Jurick Ii W.M."/>
            <person name="Secor G.A."/>
            <person name="Thomma B.P."/>
            <person name="Van De Peer Y."/>
            <person name="Bolton M.D."/>
        </authorList>
    </citation>
    <scope>NUCLEOTIDE SEQUENCE [LARGE SCALE GENOMIC DNA]</scope>
    <source>
        <strain evidence="20 22">09-40</strain>
    </source>
</reference>
<evidence type="ECO:0000256" key="10">
    <source>
        <dbReference type="ARBA" id="ARBA00022801"/>
    </source>
</evidence>
<reference evidence="21 23" key="2">
    <citation type="submission" date="2023-09" db="EMBL/GenBank/DDBJ databases">
        <title>Complete-Gapless Cercospora beticola genome.</title>
        <authorList>
            <person name="Wyatt N.A."/>
            <person name="Spanner R.E."/>
            <person name="Bolton M.D."/>
        </authorList>
    </citation>
    <scope>NUCLEOTIDE SEQUENCE [LARGE SCALE GENOMIC DNA]</scope>
    <source>
        <strain evidence="21">Cb09-40</strain>
    </source>
</reference>
<keyword evidence="7" id="KW-0540">Nuclease</keyword>
<keyword evidence="11" id="KW-1015">Disulfide bond</keyword>
<dbReference type="InterPro" id="IPR033697">
    <property type="entry name" value="Ribonuclease_T2_eukaryotic"/>
</dbReference>
<feature type="active site" evidence="16">
    <location>
        <position position="167"/>
    </location>
</feature>
<comment type="similarity">
    <text evidence="3 17">Belongs to the RNase T2 family.</text>
</comment>
<evidence type="ECO:0000256" key="4">
    <source>
        <dbReference type="ARBA" id="ARBA00012571"/>
    </source>
</evidence>
<dbReference type="GO" id="GO:0033897">
    <property type="term" value="F:ribonuclease T2 activity"/>
    <property type="evidence" value="ECO:0007669"/>
    <property type="project" value="UniProtKB-EC"/>
</dbReference>
<dbReference type="SUPFAM" id="SSF55895">
    <property type="entry name" value="Ribonuclease Rh-like"/>
    <property type="match status" value="1"/>
</dbReference>
<dbReference type="FunFam" id="3.90.730.10:FF:000004">
    <property type="entry name" value="Ribonuclease T2-like"/>
    <property type="match status" value="1"/>
</dbReference>
<accession>A0A2G5HIC3</accession>
<evidence type="ECO:0000256" key="8">
    <source>
        <dbReference type="ARBA" id="ARBA00022729"/>
    </source>
</evidence>
<keyword evidence="12" id="KW-0325">Glycoprotein</keyword>
<evidence type="ECO:0000313" key="22">
    <source>
        <dbReference type="Proteomes" id="UP000230605"/>
    </source>
</evidence>
<keyword evidence="6" id="KW-0926">Vacuole</keyword>
<comment type="function">
    <text evidence="14">Rnase which modulates cell survival under stress conditions. Released from the vacuole to the cytoplasm during stress to promote tRNA and rRNA cleavage and to activate separately a downstream pathway that promotes cell death. Involved in cell size, vacuolar morphology and growth at high temperatures and high salt concentration.</text>
</comment>
<dbReference type="PANTHER" id="PTHR11240:SF22">
    <property type="entry name" value="RIBONUCLEASE T2"/>
    <property type="match status" value="1"/>
</dbReference>
<gene>
    <name evidence="20" type="ORF">CB0940_10018</name>
    <name evidence="21" type="ORF">RHO25_010278</name>
</gene>
<evidence type="ECO:0000256" key="14">
    <source>
        <dbReference type="ARBA" id="ARBA00025494"/>
    </source>
</evidence>
<feature type="active site" evidence="16">
    <location>
        <position position="171"/>
    </location>
</feature>
<dbReference type="EMBL" id="CP134190">
    <property type="protein sequence ID" value="WPB05625.1"/>
    <property type="molecule type" value="Genomic_DNA"/>
</dbReference>
<dbReference type="Proteomes" id="UP000230605">
    <property type="component" value="Chromosome 7"/>
</dbReference>
<evidence type="ECO:0000256" key="5">
    <source>
        <dbReference type="ARBA" id="ARBA00022490"/>
    </source>
</evidence>
<dbReference type="Pfam" id="PF00445">
    <property type="entry name" value="Ribonuclease_T2"/>
    <property type="match status" value="1"/>
</dbReference>
<evidence type="ECO:0000256" key="1">
    <source>
        <dbReference type="ARBA" id="ARBA00004410"/>
    </source>
</evidence>
<evidence type="ECO:0000313" key="23">
    <source>
        <dbReference type="Proteomes" id="UP001302367"/>
    </source>
</evidence>
<evidence type="ECO:0000256" key="11">
    <source>
        <dbReference type="ARBA" id="ARBA00023157"/>
    </source>
</evidence>
<evidence type="ECO:0000313" key="21">
    <source>
        <dbReference type="EMBL" id="WPB05625.1"/>
    </source>
</evidence>
<evidence type="ECO:0000256" key="16">
    <source>
        <dbReference type="PIRSR" id="PIRSR633697-1"/>
    </source>
</evidence>
<protein>
    <recommendedName>
        <fullName evidence="15">Ribonuclease T2-like</fullName>
        <ecNumber evidence="4">4.6.1.19</ecNumber>
    </recommendedName>
</protein>
<evidence type="ECO:0000256" key="6">
    <source>
        <dbReference type="ARBA" id="ARBA00022554"/>
    </source>
</evidence>
<dbReference type="OrthoDB" id="435754at2759"/>
<dbReference type="GO" id="GO:0005576">
    <property type="term" value="C:extracellular region"/>
    <property type="evidence" value="ECO:0007669"/>
    <property type="project" value="TreeGrafter"/>
</dbReference>
<dbReference type="Pfam" id="PF25488">
    <property type="entry name" value="RNaseT2L_C"/>
    <property type="match status" value="1"/>
</dbReference>
<dbReference type="GO" id="GO:0003723">
    <property type="term" value="F:RNA binding"/>
    <property type="evidence" value="ECO:0007669"/>
    <property type="project" value="InterPro"/>
</dbReference>